<evidence type="ECO:0000313" key="2">
    <source>
        <dbReference type="EMBL" id="QDF74607.1"/>
    </source>
</evidence>
<dbReference type="Pfam" id="PF02613">
    <property type="entry name" value="Nitrate_red_del"/>
    <property type="match status" value="1"/>
</dbReference>
<name>A0ABX5WJA8_9GAMM</name>
<gene>
    <name evidence="2" type="ORF">FGA12_05245</name>
</gene>
<reference evidence="2 3" key="1">
    <citation type="submission" date="2019-06" db="EMBL/GenBank/DDBJ databases">
        <title>Complete genome of Shewanella marisflavi ECSMB14101, a mussel settlement-inducing bacterium isolated from East China Sea.</title>
        <authorList>
            <person name="Yang J."/>
            <person name="Liang X."/>
            <person name="Chang R."/>
            <person name="Peng L."/>
        </authorList>
    </citation>
    <scope>NUCLEOTIDE SEQUENCE [LARGE SCALE GENOMIC DNA]</scope>
    <source>
        <strain evidence="2 3">ECSMB14101</strain>
    </source>
</reference>
<dbReference type="InterPro" id="IPR050289">
    <property type="entry name" value="TorD/DmsD_chaperones"/>
</dbReference>
<evidence type="ECO:0000313" key="3">
    <source>
        <dbReference type="Proteomes" id="UP000318758"/>
    </source>
</evidence>
<dbReference type="Proteomes" id="UP000318758">
    <property type="component" value="Chromosome"/>
</dbReference>
<protein>
    <submittedName>
        <fullName evidence="2">Molecular chaperone TorD</fullName>
    </submittedName>
</protein>
<accession>A0ABX5WJA8</accession>
<dbReference type="RefSeq" id="WP_033537757.1">
    <property type="nucleotide sequence ID" value="NZ_CP041153.1"/>
</dbReference>
<organism evidence="2 3">
    <name type="scientific">Shewanella marisflavi</name>
    <dbReference type="NCBI Taxonomy" id="260364"/>
    <lineage>
        <taxon>Bacteria</taxon>
        <taxon>Pseudomonadati</taxon>
        <taxon>Pseudomonadota</taxon>
        <taxon>Gammaproteobacteria</taxon>
        <taxon>Alteromonadales</taxon>
        <taxon>Shewanellaceae</taxon>
        <taxon>Shewanella</taxon>
    </lineage>
</organism>
<dbReference type="PANTHER" id="PTHR34227">
    <property type="entry name" value="CHAPERONE PROTEIN YCDY"/>
    <property type="match status" value="1"/>
</dbReference>
<dbReference type="SUPFAM" id="SSF89155">
    <property type="entry name" value="TorD-like"/>
    <property type="match status" value="1"/>
</dbReference>
<evidence type="ECO:0000256" key="1">
    <source>
        <dbReference type="ARBA" id="ARBA00023186"/>
    </source>
</evidence>
<dbReference type="InterPro" id="IPR036411">
    <property type="entry name" value="TorD-like_sf"/>
</dbReference>
<dbReference type="EMBL" id="CP041153">
    <property type="protein sequence ID" value="QDF74607.1"/>
    <property type="molecule type" value="Genomic_DNA"/>
</dbReference>
<keyword evidence="3" id="KW-1185">Reference proteome</keyword>
<sequence>MQLLNKQEIHELQGIARILHHALFYDPSPAFIQDLIDHQVIQSWPNFTCSDLEHRGKTLLSDYLTQWAPTQQQALKLDYGQLFYGPGEPSAAPWGSVYLSERQLLNDKSTMALKSFYQEQGIGFNLDNNQPVDHIGLFFAVLDQMLSQWAQAEESEIIKRNCFILLQQHLLPWSGRCLTLMQQHARTDFYLGIALLSQAYLDGLCQRLQLIPISARLYR</sequence>
<proteinExistence type="predicted"/>
<dbReference type="PANTHER" id="PTHR34227:SF13">
    <property type="entry name" value="TAT PROOFREADING CHAPERONE DMSD-RELATED"/>
    <property type="match status" value="1"/>
</dbReference>
<keyword evidence="1" id="KW-0143">Chaperone</keyword>
<dbReference type="Gene3D" id="1.10.3480.10">
    <property type="entry name" value="TorD-like"/>
    <property type="match status" value="1"/>
</dbReference>
<dbReference type="InterPro" id="IPR020945">
    <property type="entry name" value="DMSO/NO3_reduct_chaperone"/>
</dbReference>